<dbReference type="RefSeq" id="XP_005712675.1">
    <property type="nucleotide sequence ID" value="XM_005712618.1"/>
</dbReference>
<evidence type="ECO:0000313" key="1">
    <source>
        <dbReference type="EMBL" id="CDF32874.1"/>
    </source>
</evidence>
<accession>R7Q4D5</accession>
<dbReference type="Gene3D" id="3.40.50.1820">
    <property type="entry name" value="alpha/beta hydrolase"/>
    <property type="match status" value="1"/>
</dbReference>
<dbReference type="PANTHER" id="PTHR47909:SF2">
    <property type="entry name" value="GPI INOSITOL-DEACYLASE"/>
    <property type="match status" value="1"/>
</dbReference>
<protein>
    <recommendedName>
        <fullName evidence="3">GPI inositol-deacylase</fullName>
    </recommendedName>
</protein>
<name>R7Q4D5_CHOCR</name>
<gene>
    <name evidence="1" type="ORF">CHC_T00001670001</name>
</gene>
<dbReference type="Gramene" id="CDF32874">
    <property type="protein sequence ID" value="CDF32874"/>
    <property type="gene ID" value="CHC_T00001670001"/>
</dbReference>
<dbReference type="AlphaFoldDB" id="R7Q4D5"/>
<keyword evidence="2" id="KW-1185">Reference proteome</keyword>
<dbReference type="PhylomeDB" id="R7Q4D5"/>
<dbReference type="OMA" id="GWISRIY"/>
<dbReference type="InterPro" id="IPR029058">
    <property type="entry name" value="AB_hydrolase_fold"/>
</dbReference>
<dbReference type="Pfam" id="PF02089">
    <property type="entry name" value="Palm_thioest"/>
    <property type="match status" value="1"/>
</dbReference>
<evidence type="ECO:0000313" key="2">
    <source>
        <dbReference type="Proteomes" id="UP000012073"/>
    </source>
</evidence>
<proteinExistence type="predicted"/>
<evidence type="ECO:0008006" key="3">
    <source>
        <dbReference type="Google" id="ProtNLM"/>
    </source>
</evidence>
<sequence>MASQLGFASFSAFFVPLSRPRWIAPQKSPQRRARRPSHFAATNLLFTGSGDASPQFAPVLILPGLGNSSADYASLASSLAERGHAAVSIAPVARWKWSLNARGFFISDYWKGTLRPDQVLKWYFGCVDLGLRELVESGMDLCGISVVGHSAGGWLGRAYLAECAPAELRVSSLVTLGTPHKAPPTGQMDQTRGLLKYIDKECGMSDLVDDFVCVAGTGTIGKQFGNGSVGEYVAYLSYAAVSGEGNVDGDGVTPVNAACAPSGRLVICNDCDHSMLTSRRWYGEGEAYQKWVSNLP</sequence>
<dbReference type="STRING" id="2769.R7Q4D5"/>
<dbReference type="GeneID" id="17320391"/>
<organism evidence="1 2">
    <name type="scientific">Chondrus crispus</name>
    <name type="common">Carrageen Irish moss</name>
    <name type="synonym">Polymorpha crispa</name>
    <dbReference type="NCBI Taxonomy" id="2769"/>
    <lineage>
        <taxon>Eukaryota</taxon>
        <taxon>Rhodophyta</taxon>
        <taxon>Florideophyceae</taxon>
        <taxon>Rhodymeniophycidae</taxon>
        <taxon>Gigartinales</taxon>
        <taxon>Gigartinaceae</taxon>
        <taxon>Chondrus</taxon>
    </lineage>
</organism>
<dbReference type="PANTHER" id="PTHR47909">
    <property type="entry name" value="ALPHA/BETA-HYDROLASES SUPERFAMILY PROTEIN"/>
    <property type="match status" value="1"/>
</dbReference>
<dbReference type="SUPFAM" id="SSF53474">
    <property type="entry name" value="alpha/beta-Hydrolases"/>
    <property type="match status" value="1"/>
</dbReference>
<dbReference type="Proteomes" id="UP000012073">
    <property type="component" value="Unassembled WGS sequence"/>
</dbReference>
<dbReference type="EMBL" id="HG001593">
    <property type="protein sequence ID" value="CDF32874.1"/>
    <property type="molecule type" value="Genomic_DNA"/>
</dbReference>
<dbReference type="KEGG" id="ccp:CHC_T00001670001"/>
<dbReference type="OrthoDB" id="348976at2759"/>
<reference evidence="2" key="1">
    <citation type="journal article" date="2013" name="Proc. Natl. Acad. Sci. U.S.A.">
        <title>Genome structure and metabolic features in the red seaweed Chondrus crispus shed light on evolution of the Archaeplastida.</title>
        <authorList>
            <person name="Collen J."/>
            <person name="Porcel B."/>
            <person name="Carre W."/>
            <person name="Ball S.G."/>
            <person name="Chaparro C."/>
            <person name="Tonon T."/>
            <person name="Barbeyron T."/>
            <person name="Michel G."/>
            <person name="Noel B."/>
            <person name="Valentin K."/>
            <person name="Elias M."/>
            <person name="Artiguenave F."/>
            <person name="Arun A."/>
            <person name="Aury J.M."/>
            <person name="Barbosa-Neto J.F."/>
            <person name="Bothwell J.H."/>
            <person name="Bouget F.Y."/>
            <person name="Brillet L."/>
            <person name="Cabello-Hurtado F."/>
            <person name="Capella-Gutierrez S."/>
            <person name="Charrier B."/>
            <person name="Cladiere L."/>
            <person name="Cock J.M."/>
            <person name="Coelho S.M."/>
            <person name="Colleoni C."/>
            <person name="Czjzek M."/>
            <person name="Da Silva C."/>
            <person name="Delage L."/>
            <person name="Denoeud F."/>
            <person name="Deschamps P."/>
            <person name="Dittami S.M."/>
            <person name="Gabaldon T."/>
            <person name="Gachon C.M."/>
            <person name="Groisillier A."/>
            <person name="Herve C."/>
            <person name="Jabbari K."/>
            <person name="Katinka M."/>
            <person name="Kloareg B."/>
            <person name="Kowalczyk N."/>
            <person name="Labadie K."/>
            <person name="Leblanc C."/>
            <person name="Lopez P.J."/>
            <person name="McLachlan D.H."/>
            <person name="Meslet-Cladiere L."/>
            <person name="Moustafa A."/>
            <person name="Nehr Z."/>
            <person name="Nyvall Collen P."/>
            <person name="Panaud O."/>
            <person name="Partensky F."/>
            <person name="Poulain J."/>
            <person name="Rensing S.A."/>
            <person name="Rousvoal S."/>
            <person name="Samson G."/>
            <person name="Symeonidi A."/>
            <person name="Weissenbach J."/>
            <person name="Zambounis A."/>
            <person name="Wincker P."/>
            <person name="Boyen C."/>
        </authorList>
    </citation>
    <scope>NUCLEOTIDE SEQUENCE [LARGE SCALE GENOMIC DNA]</scope>
    <source>
        <strain evidence="2">cv. Stackhouse</strain>
    </source>
</reference>